<protein>
    <recommendedName>
        <fullName evidence="2">Ribosome hibernation promoting factor</fullName>
        <shortName evidence="2">HPF</shortName>
    </recommendedName>
</protein>
<dbReference type="Gene3D" id="3.30.160.100">
    <property type="entry name" value="Ribosome hibernation promotion factor-like"/>
    <property type="match status" value="1"/>
</dbReference>
<dbReference type="PANTHER" id="PTHR33231">
    <property type="entry name" value="30S RIBOSOMAL PROTEIN"/>
    <property type="match status" value="1"/>
</dbReference>
<dbReference type="OrthoDB" id="9794975at2"/>
<dbReference type="Pfam" id="PF16321">
    <property type="entry name" value="Ribosom_S30AE_C"/>
    <property type="match status" value="1"/>
</dbReference>
<keyword evidence="1 2" id="KW-0810">Translation regulation</keyword>
<evidence type="ECO:0000256" key="1">
    <source>
        <dbReference type="ARBA" id="ARBA00022845"/>
    </source>
</evidence>
<keyword evidence="2" id="KW-0963">Cytoplasm</keyword>
<comment type="subunit">
    <text evidence="2">Interacts with 100S ribosomes.</text>
</comment>
<dbReference type="GO" id="GO:0043024">
    <property type="term" value="F:ribosomal small subunit binding"/>
    <property type="evidence" value="ECO:0007669"/>
    <property type="project" value="TreeGrafter"/>
</dbReference>
<evidence type="ECO:0000259" key="3">
    <source>
        <dbReference type="Pfam" id="PF16321"/>
    </source>
</evidence>
<reference evidence="5" key="1">
    <citation type="submission" date="2016-01" db="EMBL/GenBank/DDBJ databases">
        <authorList>
            <person name="Mitreva M."/>
            <person name="Pepin K.H."/>
            <person name="Mihindukulasuriya K.A."/>
            <person name="Fulton R."/>
            <person name="Fronick C."/>
            <person name="O'Laughlin M."/>
            <person name="Miner T."/>
            <person name="Herter B."/>
            <person name="Rosa B.A."/>
            <person name="Cordes M."/>
            <person name="Tomlinson C."/>
            <person name="Wollam A."/>
            <person name="Palsikar V.B."/>
            <person name="Mardis E.R."/>
            <person name="Wilson R.K."/>
        </authorList>
    </citation>
    <scope>NUCLEOTIDE SEQUENCE [LARGE SCALE GENOMIC DNA]</scope>
    <source>
        <strain evidence="5">DNF01167</strain>
    </source>
</reference>
<evidence type="ECO:0000313" key="5">
    <source>
        <dbReference type="Proteomes" id="UP000070355"/>
    </source>
</evidence>
<evidence type="ECO:0000313" key="4">
    <source>
        <dbReference type="EMBL" id="KXB59636.1"/>
    </source>
</evidence>
<comment type="subcellular location">
    <subcellularLocation>
        <location evidence="2">Cytoplasm</location>
    </subcellularLocation>
</comment>
<dbReference type="InterPro" id="IPR034694">
    <property type="entry name" value="HPF_long/plastid"/>
</dbReference>
<dbReference type="GO" id="GO:0045900">
    <property type="term" value="P:negative regulation of translational elongation"/>
    <property type="evidence" value="ECO:0007669"/>
    <property type="project" value="TreeGrafter"/>
</dbReference>
<comment type="function">
    <text evidence="2">Required for dimerization of active 70S ribosomes into 100S ribosomes in stationary phase; 100S ribosomes are translationally inactive and sometimes present during exponential growth.</text>
</comment>
<dbReference type="AlphaFoldDB" id="A0A133ZW18"/>
<dbReference type="Gene3D" id="3.30.505.50">
    <property type="entry name" value="Sigma 54 modulation/S30EA ribosomal protein, C-terminal domain"/>
    <property type="match status" value="1"/>
</dbReference>
<dbReference type="STRING" id="1379.HMPREF3186_01031"/>
<dbReference type="NCBIfam" id="TIGR00741">
    <property type="entry name" value="yfiA"/>
    <property type="match status" value="1"/>
</dbReference>
<organism evidence="4 5">
    <name type="scientific">Gemella haemolysans</name>
    <dbReference type="NCBI Taxonomy" id="1379"/>
    <lineage>
        <taxon>Bacteria</taxon>
        <taxon>Bacillati</taxon>
        <taxon>Bacillota</taxon>
        <taxon>Bacilli</taxon>
        <taxon>Bacillales</taxon>
        <taxon>Gemellaceae</taxon>
        <taxon>Gemella</taxon>
    </lineage>
</organism>
<dbReference type="GO" id="GO:0022627">
    <property type="term" value="C:cytosolic small ribosomal subunit"/>
    <property type="evidence" value="ECO:0007669"/>
    <property type="project" value="TreeGrafter"/>
</dbReference>
<dbReference type="InterPro" id="IPR003489">
    <property type="entry name" value="RHF/RaiA"/>
</dbReference>
<name>A0A133ZW18_9BACL</name>
<sequence length="181" mass="20958">MLRYQVRGENLEITQAIREYVESKVSKLEKYFADSLEANVYANAKVYKNNKKKIEITVPLKGVTLRAEETNEDLYAAVDLVVDKLERQMRKHKTKINRKGREKGFAEEIILTSELEEAEETTLDLGKVKQLKVEAMTREEAVFQMELLGHDFFAFLDNTTNEISVVYKRRDTGYGVLEISK</sequence>
<comment type="caution">
    <text evidence="4">The sequence shown here is derived from an EMBL/GenBank/DDBJ whole genome shotgun (WGS) entry which is preliminary data.</text>
</comment>
<dbReference type="HAMAP" id="MF_00839">
    <property type="entry name" value="HPF"/>
    <property type="match status" value="1"/>
</dbReference>
<dbReference type="InterPro" id="IPR038416">
    <property type="entry name" value="Ribosom_S30AE_C_sf"/>
</dbReference>
<comment type="similarity">
    <text evidence="2">Belongs to the HPF/YfiA ribosome-associated protein family. Long HPF subfamily.</text>
</comment>
<dbReference type="InterPro" id="IPR036567">
    <property type="entry name" value="RHF-like"/>
</dbReference>
<dbReference type="PATRIC" id="fig|1379.3.peg.1016"/>
<dbReference type="PANTHER" id="PTHR33231:SF1">
    <property type="entry name" value="30S RIBOSOMAL PROTEIN"/>
    <property type="match status" value="1"/>
</dbReference>
<dbReference type="Proteomes" id="UP000070355">
    <property type="component" value="Unassembled WGS sequence"/>
</dbReference>
<dbReference type="InterPro" id="IPR050574">
    <property type="entry name" value="HPF/YfiA_ribosome-assoc"/>
</dbReference>
<evidence type="ECO:0000256" key="2">
    <source>
        <dbReference type="HAMAP-Rule" id="MF_00839"/>
    </source>
</evidence>
<dbReference type="SUPFAM" id="SSF69754">
    <property type="entry name" value="Ribosome binding protein Y (YfiA homologue)"/>
    <property type="match status" value="1"/>
</dbReference>
<dbReference type="EMBL" id="LSDC01000068">
    <property type="protein sequence ID" value="KXB59636.1"/>
    <property type="molecule type" value="Genomic_DNA"/>
</dbReference>
<dbReference type="RefSeq" id="WP_060914190.1">
    <property type="nucleotide sequence ID" value="NZ_JAGZGJ010000019.1"/>
</dbReference>
<dbReference type="Pfam" id="PF02482">
    <property type="entry name" value="Ribosomal_S30AE"/>
    <property type="match status" value="1"/>
</dbReference>
<accession>A0A133ZW18</accession>
<proteinExistence type="inferred from homology"/>
<feature type="domain" description="Sigma 54 modulation/S30EA ribosomal protein C-terminal" evidence="3">
    <location>
        <begin position="127"/>
        <end position="176"/>
    </location>
</feature>
<dbReference type="InterPro" id="IPR032528">
    <property type="entry name" value="Ribosom_S30AE_C"/>
</dbReference>
<dbReference type="CDD" id="cd00552">
    <property type="entry name" value="RaiA"/>
    <property type="match status" value="1"/>
</dbReference>
<gene>
    <name evidence="2" type="primary">hpf</name>
    <name evidence="4" type="ORF">HMPREF3186_01031</name>
</gene>